<dbReference type="EMBL" id="CP091244">
    <property type="protein sequence ID" value="UJS26413.1"/>
    <property type="molecule type" value="Genomic_DNA"/>
</dbReference>
<keyword evidence="4" id="KW-1185">Reference proteome</keyword>
<organism evidence="3 4">
    <name type="scientific">Thiothrix winogradskyi</name>
    <dbReference type="NCBI Taxonomy" id="96472"/>
    <lineage>
        <taxon>Bacteria</taxon>
        <taxon>Pseudomonadati</taxon>
        <taxon>Pseudomonadota</taxon>
        <taxon>Gammaproteobacteria</taxon>
        <taxon>Thiotrichales</taxon>
        <taxon>Thiotrichaceae</taxon>
        <taxon>Thiothrix</taxon>
    </lineage>
</organism>
<reference evidence="3" key="1">
    <citation type="journal article" date="2022" name="Microorganisms">
        <title>Two New Species of Filamentous Sulfur Bacteria of the Genus Thiothrix, Thiothrix winogradskyi sp. nov. and 'Candidatus Thiothrix sulfatifontis' sp. nov.</title>
        <authorList>
            <person name="Ravin N.V."/>
            <person name="Rossetti S."/>
            <person name="Beletsky A.V."/>
            <person name="Kadnikov V.V."/>
            <person name="Rudenko T.S."/>
            <person name="Smolyakov D.D."/>
            <person name="Moskvitina M.I."/>
            <person name="Gureeva M.V."/>
            <person name="Mardanov A.V."/>
            <person name="Grabovich M.Y."/>
        </authorList>
    </citation>
    <scope>NUCLEOTIDE SEQUENCE</scope>
    <source>
        <strain evidence="3">CT3</strain>
    </source>
</reference>
<evidence type="ECO:0000313" key="4">
    <source>
        <dbReference type="Proteomes" id="UP001054801"/>
    </source>
</evidence>
<name>A0ABY3T3I1_9GAMM</name>
<proteinExistence type="predicted"/>
<evidence type="ECO:0000256" key="1">
    <source>
        <dbReference type="SAM" id="MobiDB-lite"/>
    </source>
</evidence>
<evidence type="ECO:0000256" key="2">
    <source>
        <dbReference type="SAM" id="SignalP"/>
    </source>
</evidence>
<sequence length="159" mass="17585">MKQILILTLTTLFLALAGVAAANDRNTPAFFLMQVVDGIDHAEGRAEQDMEQGWQTQTLSGDPLKLTVDVLSRYEPDANEGRKCARVKASIGQDLVPLKGKTYQDCSGDKQACKPFYIIAELDMCADGLPPSTNYQQYAKEAQDKHWKPPVTELRGDKP</sequence>
<feature type="region of interest" description="Disordered" evidence="1">
    <location>
        <begin position="139"/>
        <end position="159"/>
    </location>
</feature>
<feature type="signal peptide" evidence="2">
    <location>
        <begin position="1"/>
        <end position="22"/>
    </location>
</feature>
<protein>
    <submittedName>
        <fullName evidence="3">Uncharacterized protein</fullName>
    </submittedName>
</protein>
<keyword evidence="2" id="KW-0732">Signal</keyword>
<accession>A0ABY3T3I1</accession>
<dbReference type="RefSeq" id="WP_236501805.1">
    <property type="nucleotide sequence ID" value="NZ_CP091244.1"/>
</dbReference>
<feature type="chain" id="PRO_5046642859" evidence="2">
    <location>
        <begin position="23"/>
        <end position="159"/>
    </location>
</feature>
<dbReference type="Proteomes" id="UP001054801">
    <property type="component" value="Chromosome"/>
</dbReference>
<gene>
    <name evidence="3" type="ORF">L2Y54_10330</name>
</gene>
<evidence type="ECO:0000313" key="3">
    <source>
        <dbReference type="EMBL" id="UJS26413.1"/>
    </source>
</evidence>